<proteinExistence type="predicted"/>
<keyword evidence="1" id="KW-1133">Transmembrane helix</keyword>
<sequence>MSASALKEGAKGGVKITAIIVASSLIIAAGGGLTYLGVTNNINELGAIGLAIMVFGLVKGAEWSKVAIEGTAKNIKEDLDTSKEYRYVRFLPEYIWITPSHTKRIDIPISNSKAKSIRIVKPFGKIPIQYGFFSDTDK</sequence>
<dbReference type="EMBL" id="RQGD01000022">
    <property type="protein sequence ID" value="TGL60206.1"/>
    <property type="molecule type" value="Genomic_DNA"/>
</dbReference>
<accession>A0A4R9K435</accession>
<name>A0A4R9K435_9LEPT</name>
<reference evidence="2" key="1">
    <citation type="journal article" date="2019" name="PLoS Negl. Trop. Dis.">
        <title>Revisiting the worldwide diversity of Leptospira species in the environment.</title>
        <authorList>
            <person name="Vincent A.T."/>
            <person name="Schiettekatte O."/>
            <person name="Bourhy P."/>
            <person name="Veyrier F.J."/>
            <person name="Picardeau M."/>
        </authorList>
    </citation>
    <scope>NUCLEOTIDE SEQUENCE [LARGE SCALE GENOMIC DNA]</scope>
    <source>
        <strain evidence="2">201702476</strain>
    </source>
</reference>
<keyword evidence="1" id="KW-0812">Transmembrane</keyword>
<keyword evidence="3" id="KW-1185">Reference proteome</keyword>
<organism evidence="2 3">
    <name type="scientific">Leptospira ognonensis</name>
    <dbReference type="NCBI Taxonomy" id="2484945"/>
    <lineage>
        <taxon>Bacteria</taxon>
        <taxon>Pseudomonadati</taxon>
        <taxon>Spirochaetota</taxon>
        <taxon>Spirochaetia</taxon>
        <taxon>Leptospirales</taxon>
        <taxon>Leptospiraceae</taxon>
        <taxon>Leptospira</taxon>
    </lineage>
</organism>
<evidence type="ECO:0000313" key="2">
    <source>
        <dbReference type="EMBL" id="TGL60206.1"/>
    </source>
</evidence>
<feature type="transmembrane region" description="Helical" evidence="1">
    <location>
        <begin position="42"/>
        <end position="58"/>
    </location>
</feature>
<dbReference type="AlphaFoldDB" id="A0A4R9K435"/>
<protein>
    <submittedName>
        <fullName evidence="2">Uncharacterized protein</fullName>
    </submittedName>
</protein>
<feature type="transmembrane region" description="Helical" evidence="1">
    <location>
        <begin position="12"/>
        <end position="36"/>
    </location>
</feature>
<dbReference type="RefSeq" id="WP_135623132.1">
    <property type="nucleotide sequence ID" value="NZ_RQGD01000022.1"/>
</dbReference>
<keyword evidence="1" id="KW-0472">Membrane</keyword>
<dbReference type="Proteomes" id="UP000297693">
    <property type="component" value="Unassembled WGS sequence"/>
</dbReference>
<comment type="caution">
    <text evidence="2">The sequence shown here is derived from an EMBL/GenBank/DDBJ whole genome shotgun (WGS) entry which is preliminary data.</text>
</comment>
<gene>
    <name evidence="2" type="ORF">EHQ58_06815</name>
</gene>
<evidence type="ECO:0000313" key="3">
    <source>
        <dbReference type="Proteomes" id="UP000297693"/>
    </source>
</evidence>
<evidence type="ECO:0000256" key="1">
    <source>
        <dbReference type="SAM" id="Phobius"/>
    </source>
</evidence>